<comment type="caution">
    <text evidence="2">The sequence shown here is derived from an EMBL/GenBank/DDBJ whole genome shotgun (WGS) entry which is preliminary data.</text>
</comment>
<sequence length="164" mass="16097">MSRVAKLAALAAVSTAAVTLTAAPALAWTNGTFTATANANSLVVRVNDTVVATCSGSTLRGSITSTGSFSVTSATATGCGVTVTPTGFPWSGSFTSSSPTSGTAAINGFKMTALGCTYTGNLSGPYTGAAPPATATFTRVPVTGSGGLCFSNVNVSATYVFTQP</sequence>
<gene>
    <name evidence="2" type="ORF">GCM10010191_87270</name>
</gene>
<name>A0ABN3KBA3_9ACTN</name>
<evidence type="ECO:0000256" key="1">
    <source>
        <dbReference type="SAM" id="SignalP"/>
    </source>
</evidence>
<organism evidence="2 3">
    <name type="scientific">Actinomadura vinacea</name>
    <dbReference type="NCBI Taxonomy" id="115336"/>
    <lineage>
        <taxon>Bacteria</taxon>
        <taxon>Bacillati</taxon>
        <taxon>Actinomycetota</taxon>
        <taxon>Actinomycetes</taxon>
        <taxon>Streptosporangiales</taxon>
        <taxon>Thermomonosporaceae</taxon>
        <taxon>Actinomadura</taxon>
    </lineage>
</organism>
<proteinExistence type="predicted"/>
<protein>
    <submittedName>
        <fullName evidence="2">Uncharacterized protein</fullName>
    </submittedName>
</protein>
<accession>A0ABN3KBA3</accession>
<dbReference type="RefSeq" id="WP_344597474.1">
    <property type="nucleotide sequence ID" value="NZ_BAAARW010000039.1"/>
</dbReference>
<feature type="signal peptide" evidence="1">
    <location>
        <begin position="1"/>
        <end position="27"/>
    </location>
</feature>
<dbReference type="Proteomes" id="UP001501231">
    <property type="component" value="Unassembled WGS sequence"/>
</dbReference>
<reference evidence="2 3" key="1">
    <citation type="journal article" date="2019" name="Int. J. Syst. Evol. Microbiol.">
        <title>The Global Catalogue of Microorganisms (GCM) 10K type strain sequencing project: providing services to taxonomists for standard genome sequencing and annotation.</title>
        <authorList>
            <consortium name="The Broad Institute Genomics Platform"/>
            <consortium name="The Broad Institute Genome Sequencing Center for Infectious Disease"/>
            <person name="Wu L."/>
            <person name="Ma J."/>
        </authorList>
    </citation>
    <scope>NUCLEOTIDE SEQUENCE [LARGE SCALE GENOMIC DNA]</scope>
    <source>
        <strain evidence="2 3">JCM 3325</strain>
    </source>
</reference>
<keyword evidence="3" id="KW-1185">Reference proteome</keyword>
<keyword evidence="1" id="KW-0732">Signal</keyword>
<evidence type="ECO:0000313" key="3">
    <source>
        <dbReference type="Proteomes" id="UP001501231"/>
    </source>
</evidence>
<dbReference type="EMBL" id="BAAARW010000039">
    <property type="protein sequence ID" value="GAA2454833.1"/>
    <property type="molecule type" value="Genomic_DNA"/>
</dbReference>
<evidence type="ECO:0000313" key="2">
    <source>
        <dbReference type="EMBL" id="GAA2454833.1"/>
    </source>
</evidence>
<feature type="chain" id="PRO_5045830751" evidence="1">
    <location>
        <begin position="28"/>
        <end position="164"/>
    </location>
</feature>